<evidence type="ECO:0000313" key="1">
    <source>
        <dbReference type="EMBL" id="KAJ1107776.1"/>
    </source>
</evidence>
<gene>
    <name evidence="1" type="ORF">NDU88_005165</name>
</gene>
<dbReference type="EMBL" id="JANPWB010000013">
    <property type="protein sequence ID" value="KAJ1107776.1"/>
    <property type="molecule type" value="Genomic_DNA"/>
</dbReference>
<organism evidence="1 2">
    <name type="scientific">Pleurodeles waltl</name>
    <name type="common">Iberian ribbed newt</name>
    <dbReference type="NCBI Taxonomy" id="8319"/>
    <lineage>
        <taxon>Eukaryota</taxon>
        <taxon>Metazoa</taxon>
        <taxon>Chordata</taxon>
        <taxon>Craniata</taxon>
        <taxon>Vertebrata</taxon>
        <taxon>Euteleostomi</taxon>
        <taxon>Amphibia</taxon>
        <taxon>Batrachia</taxon>
        <taxon>Caudata</taxon>
        <taxon>Salamandroidea</taxon>
        <taxon>Salamandridae</taxon>
        <taxon>Pleurodelinae</taxon>
        <taxon>Pleurodeles</taxon>
    </lineage>
</organism>
<accession>A0AAV7MVH4</accession>
<dbReference type="Proteomes" id="UP001066276">
    <property type="component" value="Chromosome 9"/>
</dbReference>
<proteinExistence type="predicted"/>
<keyword evidence="2" id="KW-1185">Reference proteome</keyword>
<comment type="caution">
    <text evidence="1">The sequence shown here is derived from an EMBL/GenBank/DDBJ whole genome shotgun (WGS) entry which is preliminary data.</text>
</comment>
<reference evidence="1" key="1">
    <citation type="journal article" date="2022" name="bioRxiv">
        <title>Sequencing and chromosome-scale assembly of the giantPleurodeles waltlgenome.</title>
        <authorList>
            <person name="Brown T."/>
            <person name="Elewa A."/>
            <person name="Iarovenko S."/>
            <person name="Subramanian E."/>
            <person name="Araus A.J."/>
            <person name="Petzold A."/>
            <person name="Susuki M."/>
            <person name="Suzuki K.-i.T."/>
            <person name="Hayashi T."/>
            <person name="Toyoda A."/>
            <person name="Oliveira C."/>
            <person name="Osipova E."/>
            <person name="Leigh N.D."/>
            <person name="Simon A."/>
            <person name="Yun M.H."/>
        </authorList>
    </citation>
    <scope>NUCLEOTIDE SEQUENCE</scope>
    <source>
        <strain evidence="1">20211129_DDA</strain>
        <tissue evidence="1">Liver</tissue>
    </source>
</reference>
<protein>
    <submittedName>
        <fullName evidence="1">Uncharacterized protein</fullName>
    </submittedName>
</protein>
<sequence length="127" mass="13951">MPRPCIKPIRGVVNAFFMGRAQGPPNPRTGRALKLAAAPVRFISVLVMLQIKSGRGMLFPACHEECLYSRQNLIDRAAARGRDGALSPDTKPSEAWDKCTGRGEERNCPCMSHSTGQITFKQSKLHS</sequence>
<dbReference type="AlphaFoldDB" id="A0AAV7MVH4"/>
<evidence type="ECO:0000313" key="2">
    <source>
        <dbReference type="Proteomes" id="UP001066276"/>
    </source>
</evidence>
<name>A0AAV7MVH4_PLEWA</name>